<sequence length="381" mass="43747">MGSVKKSIYERALHKYEYDSMVNERKMRTQERRVDMVKALDASLVVTESSGTKSRPKAADQGMIQMPKMQISSPHMTKSQWLRISTGQRFSLQKTFVVHEKTTTLRSCLRWKPMGRISRLLLLGRFLLERYSPLSQASSNLAPQQHQASVHNRSEPETQDYNNEPSSLMLVPLVFLTSDTTTRSSLQDLELLFSPMFDEYFNKDNQPVPRSFTITDKRQQNDITPSTSTTVAVDLPQLNVYTTPVPTTPTITLNANGNNNQVVDARLDEDEFINPFGTPVVEAPNNHPSNMPEFYQRYRLEYHLTKDHPLEQVLGNQSKPWLWKNKKDEDKTVIRNKARLVSKGYKQEDGIDFKESFAPVAHLEAVRIFIAYAAHKSFTVY</sequence>
<accession>A0ABQ5IWX2</accession>
<evidence type="ECO:0000313" key="3">
    <source>
        <dbReference type="EMBL" id="GJU04356.1"/>
    </source>
</evidence>
<gene>
    <name evidence="3" type="ORF">Tco_1114694</name>
</gene>
<organism evidence="3 4">
    <name type="scientific">Tanacetum coccineum</name>
    <dbReference type="NCBI Taxonomy" id="301880"/>
    <lineage>
        <taxon>Eukaryota</taxon>
        <taxon>Viridiplantae</taxon>
        <taxon>Streptophyta</taxon>
        <taxon>Embryophyta</taxon>
        <taxon>Tracheophyta</taxon>
        <taxon>Spermatophyta</taxon>
        <taxon>Magnoliopsida</taxon>
        <taxon>eudicotyledons</taxon>
        <taxon>Gunneridae</taxon>
        <taxon>Pentapetalae</taxon>
        <taxon>asterids</taxon>
        <taxon>campanulids</taxon>
        <taxon>Asterales</taxon>
        <taxon>Asteraceae</taxon>
        <taxon>Asteroideae</taxon>
        <taxon>Anthemideae</taxon>
        <taxon>Anthemidinae</taxon>
        <taxon>Tanacetum</taxon>
    </lineage>
</organism>
<dbReference type="Pfam" id="PF07727">
    <property type="entry name" value="RVT_2"/>
    <property type="match status" value="1"/>
</dbReference>
<dbReference type="Proteomes" id="UP001151760">
    <property type="component" value="Unassembled WGS sequence"/>
</dbReference>
<proteinExistence type="predicted"/>
<evidence type="ECO:0000259" key="2">
    <source>
        <dbReference type="Pfam" id="PF07727"/>
    </source>
</evidence>
<reference evidence="3" key="2">
    <citation type="submission" date="2022-01" db="EMBL/GenBank/DDBJ databases">
        <authorList>
            <person name="Yamashiro T."/>
            <person name="Shiraishi A."/>
            <person name="Satake H."/>
            <person name="Nakayama K."/>
        </authorList>
    </citation>
    <scope>NUCLEOTIDE SEQUENCE</scope>
</reference>
<evidence type="ECO:0000256" key="1">
    <source>
        <dbReference type="SAM" id="MobiDB-lite"/>
    </source>
</evidence>
<feature type="domain" description="Reverse transcriptase Ty1/copia-type" evidence="2">
    <location>
        <begin position="320"/>
        <end position="380"/>
    </location>
</feature>
<protein>
    <submittedName>
        <fullName evidence="3">Retrovirus-related pol polyprotein from transposon TNT 1-94</fullName>
    </submittedName>
</protein>
<evidence type="ECO:0000313" key="4">
    <source>
        <dbReference type="Proteomes" id="UP001151760"/>
    </source>
</evidence>
<feature type="compositionally biased region" description="Polar residues" evidence="1">
    <location>
        <begin position="137"/>
        <end position="151"/>
    </location>
</feature>
<keyword evidence="4" id="KW-1185">Reference proteome</keyword>
<dbReference type="InterPro" id="IPR013103">
    <property type="entry name" value="RVT_2"/>
</dbReference>
<comment type="caution">
    <text evidence="3">The sequence shown here is derived from an EMBL/GenBank/DDBJ whole genome shotgun (WGS) entry which is preliminary data.</text>
</comment>
<dbReference type="EMBL" id="BQNB010021240">
    <property type="protein sequence ID" value="GJU04356.1"/>
    <property type="molecule type" value="Genomic_DNA"/>
</dbReference>
<name>A0ABQ5IWX2_9ASTR</name>
<feature type="region of interest" description="Disordered" evidence="1">
    <location>
        <begin position="137"/>
        <end position="164"/>
    </location>
</feature>
<reference evidence="3" key="1">
    <citation type="journal article" date="2022" name="Int. J. Mol. Sci.">
        <title>Draft Genome of Tanacetum Coccineum: Genomic Comparison of Closely Related Tanacetum-Family Plants.</title>
        <authorList>
            <person name="Yamashiro T."/>
            <person name="Shiraishi A."/>
            <person name="Nakayama K."/>
            <person name="Satake H."/>
        </authorList>
    </citation>
    <scope>NUCLEOTIDE SEQUENCE</scope>
</reference>